<keyword evidence="4" id="KW-1185">Reference proteome</keyword>
<keyword evidence="2" id="KW-0472">Membrane</keyword>
<evidence type="ECO:0000313" key="3">
    <source>
        <dbReference type="EMBL" id="MBR9972030.1"/>
    </source>
</evidence>
<feature type="region of interest" description="Disordered" evidence="1">
    <location>
        <begin position="1"/>
        <end position="29"/>
    </location>
</feature>
<proteinExistence type="predicted"/>
<protein>
    <submittedName>
        <fullName evidence="3">LPS export ABC transporter periplasmic protein LptC</fullName>
    </submittedName>
</protein>
<dbReference type="InterPro" id="IPR026265">
    <property type="entry name" value="LptC"/>
</dbReference>
<evidence type="ECO:0000313" key="4">
    <source>
        <dbReference type="Proteomes" id="UP000680714"/>
    </source>
</evidence>
<dbReference type="EMBL" id="JAGTUF010000007">
    <property type="protein sequence ID" value="MBR9972030.1"/>
    <property type="molecule type" value="Genomic_DNA"/>
</dbReference>
<dbReference type="RefSeq" id="WP_211548372.1">
    <property type="nucleotide sequence ID" value="NZ_JAGTUF010000007.1"/>
</dbReference>
<dbReference type="Gene3D" id="2.60.450.10">
    <property type="entry name" value="Lipopolysaccharide (LPS) transport protein A like domain"/>
    <property type="match status" value="1"/>
</dbReference>
<dbReference type="NCBIfam" id="TIGR04409">
    <property type="entry name" value="LptC_YrbK"/>
    <property type="match status" value="1"/>
</dbReference>
<accession>A0ABS5ICB3</accession>
<reference evidence="3 4" key="1">
    <citation type="submission" date="2021-04" db="EMBL/GenBank/DDBJ databases">
        <title>Magnetospirillum sulfuroxidans sp. nov., a facultative chemolithoautotrophic sulfur-oxidizing alphaproteobacterium isolated from freshwater sediment and proposals for Paramagetospirillum gen. nov., and Magnetospirillaceae fam. nov.</title>
        <authorList>
            <person name="Koziaeva V."/>
            <person name="Geelhoed J.S."/>
            <person name="Sorokin D.Y."/>
            <person name="Grouzdev D.S."/>
        </authorList>
    </citation>
    <scope>NUCLEOTIDE SEQUENCE [LARGE SCALE GENOMIC DNA]</scope>
    <source>
        <strain evidence="3 4">J10</strain>
    </source>
</reference>
<feature type="compositionally biased region" description="Basic residues" evidence="1">
    <location>
        <begin position="19"/>
        <end position="29"/>
    </location>
</feature>
<name>A0ABS5ICB3_9PROT</name>
<feature type="compositionally biased region" description="Basic and acidic residues" evidence="1">
    <location>
        <begin position="1"/>
        <end position="18"/>
    </location>
</feature>
<dbReference type="InterPro" id="IPR010664">
    <property type="entry name" value="LipoPS_assembly_LptC-rel"/>
</dbReference>
<organism evidence="3 4">
    <name type="scientific">Magnetospirillum sulfuroxidans</name>
    <dbReference type="NCBI Taxonomy" id="611300"/>
    <lineage>
        <taxon>Bacteria</taxon>
        <taxon>Pseudomonadati</taxon>
        <taxon>Pseudomonadota</taxon>
        <taxon>Alphaproteobacteria</taxon>
        <taxon>Rhodospirillales</taxon>
        <taxon>Rhodospirillaceae</taxon>
        <taxon>Magnetospirillum</taxon>
    </lineage>
</organism>
<sequence length="225" mass="24870">MVDLRADSDLRPKPERGRSHPHPVKPVAHRMHSRRVGLLRVALPATALVLLVLLGLWPQLRGNDERFQLGFAKLTPNAVENLSMINARYQGVDKRNNPFAVTADRGVEEDPQNGVVVLDNPKADFVTQGGAGVYIEAKLGTYYQQEQWLDLEGDVNLYHDQGYELHTQRARINLKDSTAEGHDPVTGNGPQGRLNGKGFRILDEGRQIIVTGQAGMSLKGAGRKK</sequence>
<keyword evidence="2" id="KW-1133">Transmembrane helix</keyword>
<comment type="caution">
    <text evidence="3">The sequence shown here is derived from an EMBL/GenBank/DDBJ whole genome shotgun (WGS) entry which is preliminary data.</text>
</comment>
<gene>
    <name evidence="3" type="primary">lptC</name>
    <name evidence="3" type="ORF">KEC16_09905</name>
</gene>
<dbReference type="Proteomes" id="UP000680714">
    <property type="component" value="Unassembled WGS sequence"/>
</dbReference>
<keyword evidence="2" id="KW-0812">Transmembrane</keyword>
<dbReference type="Pfam" id="PF06835">
    <property type="entry name" value="LptC"/>
    <property type="match status" value="1"/>
</dbReference>
<feature type="transmembrane region" description="Helical" evidence="2">
    <location>
        <begin position="38"/>
        <end position="57"/>
    </location>
</feature>
<evidence type="ECO:0000256" key="2">
    <source>
        <dbReference type="SAM" id="Phobius"/>
    </source>
</evidence>
<evidence type="ECO:0000256" key="1">
    <source>
        <dbReference type="SAM" id="MobiDB-lite"/>
    </source>
</evidence>